<keyword evidence="2" id="KW-1185">Reference proteome</keyword>
<reference evidence="1" key="3">
    <citation type="submission" date="2025-09" db="UniProtKB">
        <authorList>
            <consortium name="Ensembl"/>
        </authorList>
    </citation>
    <scope>IDENTIFICATION</scope>
</reference>
<evidence type="ECO:0000313" key="2">
    <source>
        <dbReference type="Proteomes" id="UP000028761"/>
    </source>
</evidence>
<proteinExistence type="predicted"/>
<dbReference type="Ensembl" id="ENSPANT00000072862.1">
    <property type="protein sequence ID" value="ENSPANP00000056096.1"/>
    <property type="gene ID" value="ENSPANG00000046594.1"/>
</dbReference>
<reference evidence="1" key="2">
    <citation type="submission" date="2025-08" db="UniProtKB">
        <authorList>
            <consortium name="Ensembl"/>
        </authorList>
    </citation>
    <scope>IDENTIFICATION</scope>
</reference>
<dbReference type="GeneTree" id="ENSGT01150000287003"/>
<dbReference type="OMA" id="NEDMHTA"/>
<dbReference type="AlphaFoldDB" id="A0A8I5R8F8"/>
<sequence length="229" mass="27344">MVLVPKQRYRPMEQNRVLRNNTTHLQHLIFDKPEKNKKWGKDSLFNKWYWENWLAISRKLKLDPFLTPYTKINSRWIRDLNVRPNTVKTLEENLGNTFQDIGMGKDFMSETPKAMATKAKIDKWDLIKLKSFCTAKETTIRMNRQLTEWEKIFAIYSSDKGLISRTYKELKQIYKKKTNNPIKKWAKDMNRHFSNEDMHTANRHMKKCLSSLAIRNANQNHNEIPSHTS</sequence>
<protein>
    <submittedName>
        <fullName evidence="1">Uncharacterized protein</fullName>
    </submittedName>
</protein>
<name>A0A8I5R8F8_PAPAN</name>
<organism evidence="1 2">
    <name type="scientific">Papio anubis</name>
    <name type="common">Olive baboon</name>
    <dbReference type="NCBI Taxonomy" id="9555"/>
    <lineage>
        <taxon>Eukaryota</taxon>
        <taxon>Metazoa</taxon>
        <taxon>Chordata</taxon>
        <taxon>Craniata</taxon>
        <taxon>Vertebrata</taxon>
        <taxon>Euteleostomi</taxon>
        <taxon>Mammalia</taxon>
        <taxon>Eutheria</taxon>
        <taxon>Euarchontoglires</taxon>
        <taxon>Primates</taxon>
        <taxon>Haplorrhini</taxon>
        <taxon>Catarrhini</taxon>
        <taxon>Cercopithecidae</taxon>
        <taxon>Cercopithecinae</taxon>
        <taxon>Papio</taxon>
    </lineage>
</organism>
<evidence type="ECO:0000313" key="1">
    <source>
        <dbReference type="Ensembl" id="ENSPANP00000056096.1"/>
    </source>
</evidence>
<dbReference type="PANTHER" id="PTHR19446">
    <property type="entry name" value="REVERSE TRANSCRIPTASES"/>
    <property type="match status" value="1"/>
</dbReference>
<reference evidence="1 2" key="1">
    <citation type="submission" date="2012-03" db="EMBL/GenBank/DDBJ databases">
        <title>Whole Genome Assembly of Papio anubis.</title>
        <authorList>
            <person name="Liu Y.L."/>
            <person name="Abraham K.A."/>
            <person name="Akbar H.A."/>
            <person name="Ali S.A."/>
            <person name="Anosike U.A."/>
            <person name="Aqrawi P.A."/>
            <person name="Arias F.A."/>
            <person name="Attaway T.A."/>
            <person name="Awwad R.A."/>
            <person name="Babu C.B."/>
            <person name="Bandaranaike D.B."/>
            <person name="Battles P.B."/>
            <person name="Bell A.B."/>
            <person name="Beltran B.B."/>
            <person name="Berhane-Mersha D.B."/>
            <person name="Bess C.B."/>
            <person name="Bickham C.B."/>
            <person name="Bolden T.B."/>
            <person name="Carter K.C."/>
            <person name="Chau D.C."/>
            <person name="Chavez A.C."/>
            <person name="Clerc-Blankenburg K.C."/>
            <person name="Coyle M.C."/>
            <person name="Dao M.D."/>
            <person name="Davila M.L.D."/>
            <person name="Davy-Carroll L.D."/>
            <person name="Denson S.D."/>
            <person name="Dinh H.D."/>
            <person name="Fernandez S.F."/>
            <person name="Fernando P.F."/>
            <person name="Forbes L.F."/>
            <person name="Francis C.F."/>
            <person name="Francisco L.F."/>
            <person name="Fu Q.F."/>
            <person name="Garcia-Iii R.G."/>
            <person name="Garrett T.G."/>
            <person name="Gross S.G."/>
            <person name="Gubbala S.G."/>
            <person name="Hirani K.H."/>
            <person name="Hogues M.H."/>
            <person name="Hollins B.H."/>
            <person name="Jackson L.J."/>
            <person name="Javaid M.J."/>
            <person name="Jhangiani S.J."/>
            <person name="Johnson A.J."/>
            <person name="Johnson B.J."/>
            <person name="Jones J.J."/>
            <person name="Joshi V.J."/>
            <person name="Kalu J.K."/>
            <person name="Khan N.K."/>
            <person name="Korchina V.K."/>
            <person name="Kovar C.K."/>
            <person name="Lago L.L."/>
            <person name="Lara F.L."/>
            <person name="Le T.-K.L."/>
            <person name="Lee S.L."/>
            <person name="Legall-Iii F.L."/>
            <person name="Lemon S.L."/>
            <person name="Liu J.L."/>
            <person name="Liu Y.-S.L."/>
            <person name="Liyanage D.L."/>
            <person name="Lopez J.L."/>
            <person name="Lorensuhewa L.L."/>
            <person name="Mata R.M."/>
            <person name="Mathew T.M."/>
            <person name="Mercado C.M."/>
            <person name="Mercado I.M."/>
            <person name="Morales K.M."/>
            <person name="Morgan M.M."/>
            <person name="Munidasa M.M."/>
            <person name="Ngo D.N."/>
            <person name="Nguyen L.N."/>
            <person name="Nguyen T.N."/>
            <person name="Nguyen N.N."/>
            <person name="Obregon M.O."/>
            <person name="Okwuonu G.O."/>
            <person name="Ongeri F.O."/>
            <person name="Onwere C.O."/>
            <person name="Osifeso I.O."/>
            <person name="Parra A.P."/>
            <person name="Patil S.P."/>
            <person name="Perez A.P."/>
            <person name="Perez Y.P."/>
            <person name="Pham C.P."/>
            <person name="Pu L.-L.P."/>
            <person name="Puazo M.P."/>
            <person name="Quiroz J.Q."/>
            <person name="Rouhana J.R."/>
            <person name="Ruiz M.R."/>
            <person name="Ruiz S.-J.R."/>
            <person name="Saada N.S."/>
            <person name="Santibanez J.S."/>
            <person name="Scheel M.S."/>
            <person name="Schneider B.S."/>
            <person name="Simmons D.S."/>
            <person name="Sisson I.S."/>
            <person name="Tang L.-Y.T."/>
            <person name="Thornton R.T."/>
            <person name="Tisius J.T."/>
            <person name="Toledanes G.T."/>
            <person name="Trejos Z.T."/>
            <person name="Usmani K.U."/>
            <person name="Varghese R.V."/>
            <person name="Vattathil S.V."/>
            <person name="Vee V.V."/>
            <person name="Walker D.W."/>
            <person name="Weissenberger G.W."/>
            <person name="White C.W."/>
            <person name="Williams A.W."/>
            <person name="Woodworth J.W."/>
            <person name="Wright R.W."/>
            <person name="Zhu Y.Z."/>
            <person name="Han Y.H."/>
            <person name="Newsham I.N."/>
            <person name="Nazareth L.N."/>
            <person name="Worley K.W."/>
            <person name="Muzny D.M."/>
            <person name="Rogers J.R."/>
            <person name="Gibbs R.G."/>
        </authorList>
    </citation>
    <scope>NUCLEOTIDE SEQUENCE [LARGE SCALE GENOMIC DNA]</scope>
</reference>
<accession>A0A8I5R8F8</accession>
<dbReference type="Proteomes" id="UP000028761">
    <property type="component" value="Chromosome 2"/>
</dbReference>